<dbReference type="PANTHER" id="PTHR33257">
    <property type="entry name" value="OS05G0165500 PROTEIN"/>
    <property type="match status" value="1"/>
</dbReference>
<organism evidence="2 3">
    <name type="scientific">Ficus carica</name>
    <name type="common">Common fig</name>
    <dbReference type="NCBI Taxonomy" id="3494"/>
    <lineage>
        <taxon>Eukaryota</taxon>
        <taxon>Viridiplantae</taxon>
        <taxon>Streptophyta</taxon>
        <taxon>Embryophyta</taxon>
        <taxon>Tracheophyta</taxon>
        <taxon>Spermatophyta</taxon>
        <taxon>Magnoliopsida</taxon>
        <taxon>eudicotyledons</taxon>
        <taxon>Gunneridae</taxon>
        <taxon>Pentapetalae</taxon>
        <taxon>rosids</taxon>
        <taxon>fabids</taxon>
        <taxon>Rosales</taxon>
        <taxon>Moraceae</taxon>
        <taxon>Ficeae</taxon>
        <taxon>Ficus</taxon>
    </lineage>
</organism>
<keyword evidence="3" id="KW-1185">Reference proteome</keyword>
<dbReference type="Proteomes" id="UP001187192">
    <property type="component" value="Unassembled WGS sequence"/>
</dbReference>
<evidence type="ECO:0000313" key="2">
    <source>
        <dbReference type="EMBL" id="GMN52058.1"/>
    </source>
</evidence>
<gene>
    <name evidence="2" type="ORF">TIFTF001_021211</name>
</gene>
<dbReference type="AlphaFoldDB" id="A0AA88DAI6"/>
<evidence type="ECO:0000313" key="3">
    <source>
        <dbReference type="Proteomes" id="UP001187192"/>
    </source>
</evidence>
<feature type="region of interest" description="Disordered" evidence="1">
    <location>
        <begin position="172"/>
        <end position="191"/>
    </location>
</feature>
<dbReference type="PANTHER" id="PTHR33257:SF6">
    <property type="entry name" value="OXYSTEROL-BINDING 4B-LIKE PROTEIN"/>
    <property type="match status" value="1"/>
</dbReference>
<protein>
    <submittedName>
        <fullName evidence="2">Uncharacterized protein</fullName>
    </submittedName>
</protein>
<reference evidence="2" key="1">
    <citation type="submission" date="2023-07" db="EMBL/GenBank/DDBJ databases">
        <title>draft genome sequence of fig (Ficus carica).</title>
        <authorList>
            <person name="Takahashi T."/>
            <person name="Nishimura K."/>
        </authorList>
    </citation>
    <scope>NUCLEOTIDE SEQUENCE</scope>
</reference>
<comment type="caution">
    <text evidence="2">The sequence shown here is derived from an EMBL/GenBank/DDBJ whole genome shotgun (WGS) entry which is preliminary data.</text>
</comment>
<name>A0AA88DAI6_FICCA</name>
<proteinExistence type="predicted"/>
<dbReference type="EMBL" id="BTGU01000040">
    <property type="protein sequence ID" value="GMN52058.1"/>
    <property type="molecule type" value="Genomic_DNA"/>
</dbReference>
<sequence>MGCELRRVVNVEEFSFNKMLSRTSSVGTCSSRIYYYRSAGEGIPFQWEMKPGTPKDQPKEEAIPPLSPPPAILSLGLPKPCINIEEPKPRSRLKLKFWRKISKGRNTLQVRKIGQAKREDQNSDGIASDYKDERFDFYCSDCEFMASSRRDSSSNSSLSSLSFSNALSRQSSRLRSPAWHPPNRSTSSCSPWNISSILVSLAKHVGK</sequence>
<accession>A0AA88DAI6</accession>
<evidence type="ECO:0000256" key="1">
    <source>
        <dbReference type="SAM" id="MobiDB-lite"/>
    </source>
</evidence>